<feature type="domain" description="NmrA-like" evidence="3">
    <location>
        <begin position="5"/>
        <end position="279"/>
    </location>
</feature>
<name>A0A9N8DBL3_9STRA</name>
<dbReference type="SUPFAM" id="SSF51735">
    <property type="entry name" value="NAD(P)-binding Rossmann-fold domains"/>
    <property type="match status" value="1"/>
</dbReference>
<proteinExistence type="inferred from homology"/>
<evidence type="ECO:0000256" key="2">
    <source>
        <dbReference type="ARBA" id="ARBA00022857"/>
    </source>
</evidence>
<dbReference type="Pfam" id="PF05368">
    <property type="entry name" value="NmrA"/>
    <property type="match status" value="1"/>
</dbReference>
<accession>A0A9N8DBL3</accession>
<dbReference type="InterPro" id="IPR036291">
    <property type="entry name" value="NAD(P)-bd_dom_sf"/>
</dbReference>
<sequence>MILNAKTIAVLGALGGQGGSVVNTFLEDGSFKVRGVTRSVNSPASKELQGRGVEMVPGNVKEPASLSQAFTGADIAFVVVNFWDPDIGTKEGKLTNEIFHEAKKAGVKHVIFSSLANVGKVSGGEITVPHFTLKAEAWEYLQTMGFDAVTAVEPAAYYSNWFSFFKPVEDDKGTLVWTWPGKEGNAFSQFDVNTGVGPSVLAAAKDPSKYNNSNILLEGEKISVEDVVSQISEKLGKPGRVHFEDPKKFATFFDGAHELAQMVKWFEDYGYYGPETETRKHGIGKEIGGLVSFQEWLDKDEYKKLL</sequence>
<gene>
    <name evidence="4" type="ORF">SEMRO_73_G040560.1</name>
</gene>
<dbReference type="InterPro" id="IPR008030">
    <property type="entry name" value="NmrA-like"/>
</dbReference>
<dbReference type="PANTHER" id="PTHR42748:SF7">
    <property type="entry name" value="NMRA LIKE REDOX SENSOR 1-RELATED"/>
    <property type="match status" value="1"/>
</dbReference>
<keyword evidence="2" id="KW-0521">NADP</keyword>
<dbReference type="PANTHER" id="PTHR42748">
    <property type="entry name" value="NITROGEN METABOLITE REPRESSION PROTEIN NMRA FAMILY MEMBER"/>
    <property type="match status" value="1"/>
</dbReference>
<dbReference type="AlphaFoldDB" id="A0A9N8DBL3"/>
<dbReference type="Gene3D" id="3.90.25.10">
    <property type="entry name" value="UDP-galactose 4-epimerase, domain 1"/>
    <property type="match status" value="1"/>
</dbReference>
<evidence type="ECO:0000256" key="1">
    <source>
        <dbReference type="ARBA" id="ARBA00006328"/>
    </source>
</evidence>
<dbReference type="Proteomes" id="UP001153069">
    <property type="component" value="Unassembled WGS sequence"/>
</dbReference>
<dbReference type="GO" id="GO:0005634">
    <property type="term" value="C:nucleus"/>
    <property type="evidence" value="ECO:0007669"/>
    <property type="project" value="TreeGrafter"/>
</dbReference>
<keyword evidence="5" id="KW-1185">Reference proteome</keyword>
<comment type="similarity">
    <text evidence="1">Belongs to the NmrA-type oxidoreductase family.</text>
</comment>
<dbReference type="CDD" id="cd05251">
    <property type="entry name" value="NmrA_like_SDR_a"/>
    <property type="match status" value="1"/>
</dbReference>
<dbReference type="InterPro" id="IPR051164">
    <property type="entry name" value="NmrA-like_oxidored"/>
</dbReference>
<dbReference type="Gene3D" id="3.40.50.720">
    <property type="entry name" value="NAD(P)-binding Rossmann-like Domain"/>
    <property type="match status" value="1"/>
</dbReference>
<dbReference type="OrthoDB" id="9997102at2759"/>
<organism evidence="4 5">
    <name type="scientific">Seminavis robusta</name>
    <dbReference type="NCBI Taxonomy" id="568900"/>
    <lineage>
        <taxon>Eukaryota</taxon>
        <taxon>Sar</taxon>
        <taxon>Stramenopiles</taxon>
        <taxon>Ochrophyta</taxon>
        <taxon>Bacillariophyta</taxon>
        <taxon>Bacillariophyceae</taxon>
        <taxon>Bacillariophycidae</taxon>
        <taxon>Naviculales</taxon>
        <taxon>Naviculaceae</taxon>
        <taxon>Seminavis</taxon>
    </lineage>
</organism>
<protein>
    <submittedName>
        <fullName evidence="4">NmrA-like family domain-containing protein 1</fullName>
    </submittedName>
</protein>
<evidence type="ECO:0000259" key="3">
    <source>
        <dbReference type="Pfam" id="PF05368"/>
    </source>
</evidence>
<evidence type="ECO:0000313" key="5">
    <source>
        <dbReference type="Proteomes" id="UP001153069"/>
    </source>
</evidence>
<dbReference type="EMBL" id="CAICTM010000072">
    <property type="protein sequence ID" value="CAB9500013.1"/>
    <property type="molecule type" value="Genomic_DNA"/>
</dbReference>
<comment type="caution">
    <text evidence="4">The sequence shown here is derived from an EMBL/GenBank/DDBJ whole genome shotgun (WGS) entry which is preliminary data.</text>
</comment>
<reference evidence="4" key="1">
    <citation type="submission" date="2020-06" db="EMBL/GenBank/DDBJ databases">
        <authorList>
            <consortium name="Plant Systems Biology data submission"/>
        </authorList>
    </citation>
    <scope>NUCLEOTIDE SEQUENCE</scope>
    <source>
        <strain evidence="4">D6</strain>
    </source>
</reference>
<evidence type="ECO:0000313" key="4">
    <source>
        <dbReference type="EMBL" id="CAB9500013.1"/>
    </source>
</evidence>